<dbReference type="Proteomes" id="UP001162164">
    <property type="component" value="Unassembled WGS sequence"/>
</dbReference>
<comment type="caution">
    <text evidence="3">The sequence shown here is derived from an EMBL/GenBank/DDBJ whole genome shotgun (WGS) entry which is preliminary data.</text>
</comment>
<dbReference type="InterPro" id="IPR036236">
    <property type="entry name" value="Znf_C2H2_sf"/>
</dbReference>
<name>A0ABQ9JU68_9CUCU</name>
<organism evidence="3 4">
    <name type="scientific">Molorchus minor</name>
    <dbReference type="NCBI Taxonomy" id="1323400"/>
    <lineage>
        <taxon>Eukaryota</taxon>
        <taxon>Metazoa</taxon>
        <taxon>Ecdysozoa</taxon>
        <taxon>Arthropoda</taxon>
        <taxon>Hexapoda</taxon>
        <taxon>Insecta</taxon>
        <taxon>Pterygota</taxon>
        <taxon>Neoptera</taxon>
        <taxon>Endopterygota</taxon>
        <taxon>Coleoptera</taxon>
        <taxon>Polyphaga</taxon>
        <taxon>Cucujiformia</taxon>
        <taxon>Chrysomeloidea</taxon>
        <taxon>Cerambycidae</taxon>
        <taxon>Lamiinae</taxon>
        <taxon>Monochamini</taxon>
        <taxon>Molorchus</taxon>
    </lineage>
</organism>
<reference evidence="3" key="1">
    <citation type="journal article" date="2023" name="Insect Mol. Biol.">
        <title>Genome sequencing provides insights into the evolution of gene families encoding plant cell wall-degrading enzymes in longhorned beetles.</title>
        <authorList>
            <person name="Shin N.R."/>
            <person name="Okamura Y."/>
            <person name="Kirsch R."/>
            <person name="Pauchet Y."/>
        </authorList>
    </citation>
    <scope>NUCLEOTIDE SEQUENCE</scope>
    <source>
        <strain evidence="3">MMC_N1</strain>
    </source>
</reference>
<dbReference type="EMBL" id="JAPWTJ010000201">
    <property type="protein sequence ID" value="KAJ8981129.1"/>
    <property type="molecule type" value="Genomic_DNA"/>
</dbReference>
<keyword evidence="1" id="KW-0479">Metal-binding</keyword>
<dbReference type="InterPro" id="IPR013087">
    <property type="entry name" value="Znf_C2H2_type"/>
</dbReference>
<sequence length="66" mass="7964">MFQCEMCQYKTKYKSSIKSHLLVHKDDSEVPMFQCEMCDYKAKRRNCIRTHLLVHKDSSEVEMFPM</sequence>
<feature type="domain" description="C2H2-type" evidence="2">
    <location>
        <begin position="2"/>
        <end position="29"/>
    </location>
</feature>
<evidence type="ECO:0000313" key="4">
    <source>
        <dbReference type="Proteomes" id="UP001162164"/>
    </source>
</evidence>
<proteinExistence type="predicted"/>
<keyword evidence="4" id="KW-1185">Reference proteome</keyword>
<evidence type="ECO:0000313" key="3">
    <source>
        <dbReference type="EMBL" id="KAJ8981129.1"/>
    </source>
</evidence>
<keyword evidence="1" id="KW-0862">Zinc</keyword>
<dbReference type="SUPFAM" id="SSF57667">
    <property type="entry name" value="beta-beta-alpha zinc fingers"/>
    <property type="match status" value="1"/>
</dbReference>
<dbReference type="Gene3D" id="3.30.160.60">
    <property type="entry name" value="Classic Zinc Finger"/>
    <property type="match status" value="1"/>
</dbReference>
<protein>
    <recommendedName>
        <fullName evidence="2">C2H2-type domain-containing protein</fullName>
    </recommendedName>
</protein>
<evidence type="ECO:0000256" key="1">
    <source>
        <dbReference type="PROSITE-ProRule" id="PRU00042"/>
    </source>
</evidence>
<keyword evidence="1" id="KW-0863">Zinc-finger</keyword>
<evidence type="ECO:0000259" key="2">
    <source>
        <dbReference type="PROSITE" id="PS50157"/>
    </source>
</evidence>
<gene>
    <name evidence="3" type="ORF">NQ317_007904</name>
</gene>
<accession>A0ABQ9JU68</accession>
<dbReference type="PROSITE" id="PS50157">
    <property type="entry name" value="ZINC_FINGER_C2H2_2"/>
    <property type="match status" value="1"/>
</dbReference>
<dbReference type="SMART" id="SM00355">
    <property type="entry name" value="ZnF_C2H2"/>
    <property type="match status" value="2"/>
</dbReference>